<dbReference type="PROSITE" id="PS50229">
    <property type="entry name" value="WH1"/>
    <property type="match status" value="1"/>
</dbReference>
<dbReference type="EMBL" id="FN653020">
    <property type="protein sequence ID" value="CBY23156.1"/>
    <property type="molecule type" value="Genomic_DNA"/>
</dbReference>
<dbReference type="PANTHER" id="PTHR11202:SF22">
    <property type="entry name" value="PROTEIN ENABLED"/>
    <property type="match status" value="1"/>
</dbReference>
<feature type="domain" description="WH1" evidence="2">
    <location>
        <begin position="2"/>
        <end position="114"/>
    </location>
</feature>
<evidence type="ECO:0000313" key="4">
    <source>
        <dbReference type="Proteomes" id="UP000001307"/>
    </source>
</evidence>
<evidence type="ECO:0000259" key="2">
    <source>
        <dbReference type="PROSITE" id="PS50229"/>
    </source>
</evidence>
<organism evidence="3">
    <name type="scientific">Oikopleura dioica</name>
    <name type="common">Tunicate</name>
    <dbReference type="NCBI Taxonomy" id="34765"/>
    <lineage>
        <taxon>Eukaryota</taxon>
        <taxon>Metazoa</taxon>
        <taxon>Chordata</taxon>
        <taxon>Tunicata</taxon>
        <taxon>Appendicularia</taxon>
        <taxon>Copelata</taxon>
        <taxon>Oikopleuridae</taxon>
        <taxon>Oikopleura</taxon>
    </lineage>
</organism>
<dbReference type="Gene3D" id="2.30.29.30">
    <property type="entry name" value="Pleckstrin-homology domain (PH domain)/Phosphotyrosine-binding domain (PTB)"/>
    <property type="match status" value="1"/>
</dbReference>
<dbReference type="InParanoid" id="E4X058"/>
<dbReference type="SMART" id="SM00461">
    <property type="entry name" value="WH1"/>
    <property type="match status" value="1"/>
</dbReference>
<dbReference type="InterPro" id="IPR000697">
    <property type="entry name" value="WH1/EVH1_dom"/>
</dbReference>
<dbReference type="OrthoDB" id="31170at2759"/>
<dbReference type="Pfam" id="PF00568">
    <property type="entry name" value="WH1"/>
    <property type="match status" value="1"/>
</dbReference>
<gene>
    <name evidence="3" type="ORF">GSOID_T00015088001</name>
</gene>
<dbReference type="Proteomes" id="UP000001307">
    <property type="component" value="Unassembled WGS sequence"/>
</dbReference>
<name>E4X058_OIKDI</name>
<dbReference type="AlphaFoldDB" id="E4X058"/>
<dbReference type="CDD" id="cd01207">
    <property type="entry name" value="EVH1_Ena_VASP-like"/>
    <property type="match status" value="1"/>
</dbReference>
<evidence type="ECO:0000256" key="1">
    <source>
        <dbReference type="SAM" id="MobiDB-lite"/>
    </source>
</evidence>
<dbReference type="GO" id="GO:0017124">
    <property type="term" value="F:SH3 domain binding"/>
    <property type="evidence" value="ECO:0007669"/>
    <property type="project" value="TreeGrafter"/>
</dbReference>
<evidence type="ECO:0000313" key="3">
    <source>
        <dbReference type="EMBL" id="CBY23156.1"/>
    </source>
</evidence>
<sequence length="301" mass="34050">MDSLSSESPVCHVRASVMMYNQTEKRWYPCSGNGISRVYIYQNPVNQTFRVVGRKNDTQEVSVHCSIVRGLIYNEATATFHQWRHSGSVYGLNFLSQEESQNFSLWMNKCLDFVCGRIAWPCESHVKELPSMSRQALVTNANEGTSSQTAGLSKRLENLSTHTVDVNQNISSERTYQSHHIPSKKFTLNIRKEEKLIETVQPTAKETGGPNFSAELKRCLQTRVQTTNSPPEAQASMNQAQQDSSSDKSSDMPAESANETQQMQKALRQELLLFQSDFLSQIREIVRSEIRSSRLSSASFH</sequence>
<feature type="region of interest" description="Disordered" evidence="1">
    <location>
        <begin position="225"/>
        <end position="263"/>
    </location>
</feature>
<dbReference type="PANTHER" id="PTHR11202">
    <property type="entry name" value="SPROUTY-RELATED, EVH1 DOMAIN-CONTAINING PROTEIN FAMILY MEMBER"/>
    <property type="match status" value="1"/>
</dbReference>
<protein>
    <recommendedName>
        <fullName evidence="2">WH1 domain-containing protein</fullName>
    </recommendedName>
</protein>
<feature type="compositionally biased region" description="Polar residues" evidence="1">
    <location>
        <begin position="225"/>
        <end position="242"/>
    </location>
</feature>
<dbReference type="SUPFAM" id="SSF50729">
    <property type="entry name" value="PH domain-like"/>
    <property type="match status" value="1"/>
</dbReference>
<accession>E4X058</accession>
<dbReference type="InterPro" id="IPR011993">
    <property type="entry name" value="PH-like_dom_sf"/>
</dbReference>
<reference evidence="3" key="1">
    <citation type="journal article" date="2010" name="Science">
        <title>Plasticity of animal genome architecture unmasked by rapid evolution of a pelagic tunicate.</title>
        <authorList>
            <person name="Denoeud F."/>
            <person name="Henriet S."/>
            <person name="Mungpakdee S."/>
            <person name="Aury J.M."/>
            <person name="Da Silva C."/>
            <person name="Brinkmann H."/>
            <person name="Mikhaleva J."/>
            <person name="Olsen L.C."/>
            <person name="Jubin C."/>
            <person name="Canestro C."/>
            <person name="Bouquet J.M."/>
            <person name="Danks G."/>
            <person name="Poulain J."/>
            <person name="Campsteijn C."/>
            <person name="Adamski M."/>
            <person name="Cross I."/>
            <person name="Yadetie F."/>
            <person name="Muffato M."/>
            <person name="Louis A."/>
            <person name="Butcher S."/>
            <person name="Tsagkogeorga G."/>
            <person name="Konrad A."/>
            <person name="Singh S."/>
            <person name="Jensen M.F."/>
            <person name="Cong E.H."/>
            <person name="Eikeseth-Otteraa H."/>
            <person name="Noel B."/>
            <person name="Anthouard V."/>
            <person name="Porcel B.M."/>
            <person name="Kachouri-Lafond R."/>
            <person name="Nishino A."/>
            <person name="Ugolini M."/>
            <person name="Chourrout P."/>
            <person name="Nishida H."/>
            <person name="Aasland R."/>
            <person name="Huzurbazar S."/>
            <person name="Westhof E."/>
            <person name="Delsuc F."/>
            <person name="Lehrach H."/>
            <person name="Reinhardt R."/>
            <person name="Weissenbach J."/>
            <person name="Roy S.W."/>
            <person name="Artiguenave F."/>
            <person name="Postlethwait J.H."/>
            <person name="Manak J.R."/>
            <person name="Thompson E.M."/>
            <person name="Jaillon O."/>
            <person name="Du Pasquier L."/>
            <person name="Boudinot P."/>
            <person name="Liberles D.A."/>
            <person name="Volff J.N."/>
            <person name="Philippe H."/>
            <person name="Lenhard B."/>
            <person name="Roest Crollius H."/>
            <person name="Wincker P."/>
            <person name="Chourrout D."/>
        </authorList>
    </citation>
    <scope>NUCLEOTIDE SEQUENCE [LARGE SCALE GENOMIC DNA]</scope>
</reference>
<keyword evidence="4" id="KW-1185">Reference proteome</keyword>
<proteinExistence type="predicted"/>